<evidence type="ECO:0000256" key="1">
    <source>
        <dbReference type="ARBA" id="ARBA00003456"/>
    </source>
</evidence>
<keyword evidence="11" id="KW-1185">Reference proteome</keyword>
<sequence length="285" mass="31222">MKTLSAINALPYEHAAQAIEVYHRTILEGFRAFVHHNSALLLSTKIPAKRAVVVFGSDHGLCGGYNERLADELFKQLERHGPDAIPARVLCVGTRMKYALVARGILTEQTSLPPASADGIGRLAGILATQIEDITRQSGPDPIAVDLAFTERTAGSAQEPVLRRLLPLDSKMIADLVDQPWVSRSLPCFTMPASDLLAELVIGHLFSSLFRASAEAMVTENAARLALMQQAEQSIDDRLEELKAETRSVRQSEITTELLDIIAGFEALSKRRPRPAMASNYPTQR</sequence>
<dbReference type="CDD" id="cd12151">
    <property type="entry name" value="F1-ATPase_gamma"/>
    <property type="match status" value="1"/>
</dbReference>
<name>A0ABT3ZGB0_9HYPH</name>
<evidence type="ECO:0000256" key="3">
    <source>
        <dbReference type="ARBA" id="ARBA00007681"/>
    </source>
</evidence>
<dbReference type="PANTHER" id="PTHR11693:SF22">
    <property type="entry name" value="ATP SYNTHASE SUBUNIT GAMMA, MITOCHONDRIAL"/>
    <property type="match status" value="1"/>
</dbReference>
<evidence type="ECO:0000256" key="7">
    <source>
        <dbReference type="ARBA" id="ARBA00023136"/>
    </source>
</evidence>
<evidence type="ECO:0000313" key="10">
    <source>
        <dbReference type="EMBL" id="MCY0150847.1"/>
    </source>
</evidence>
<evidence type="ECO:0000256" key="2">
    <source>
        <dbReference type="ARBA" id="ARBA00004170"/>
    </source>
</evidence>
<comment type="function">
    <text evidence="1">Produces ATP from ADP in the presence of a proton gradient across the membrane. The gamma chain is believed to be important in regulating ATPase activity and the flow of protons through the CF(0) complex.</text>
</comment>
<protein>
    <submittedName>
        <fullName evidence="10">F0F1 ATP synthase subunit gamma</fullName>
    </submittedName>
</protein>
<evidence type="ECO:0000256" key="9">
    <source>
        <dbReference type="ARBA" id="ARBA00023310"/>
    </source>
</evidence>
<dbReference type="InterPro" id="IPR035968">
    <property type="entry name" value="ATP_synth_F1_ATPase_gsu"/>
</dbReference>
<comment type="caution">
    <text evidence="10">The sequence shown here is derived from an EMBL/GenBank/DDBJ whole genome shotgun (WGS) entry which is preliminary data.</text>
</comment>
<keyword evidence="4" id="KW-0813">Transport</keyword>
<dbReference type="Gene3D" id="1.10.287.80">
    <property type="entry name" value="ATP synthase, gamma subunit, helix hairpin domain"/>
    <property type="match status" value="1"/>
</dbReference>
<evidence type="ECO:0000313" key="11">
    <source>
        <dbReference type="Proteomes" id="UP001073227"/>
    </source>
</evidence>
<comment type="subcellular location">
    <subcellularLocation>
        <location evidence="2">Membrane</location>
        <topology evidence="2">Peripheral membrane protein</topology>
    </subcellularLocation>
</comment>
<organism evidence="10 11">
    <name type="scientific">Hoeflea algicola</name>
    <dbReference type="NCBI Taxonomy" id="2983763"/>
    <lineage>
        <taxon>Bacteria</taxon>
        <taxon>Pseudomonadati</taxon>
        <taxon>Pseudomonadota</taxon>
        <taxon>Alphaproteobacteria</taxon>
        <taxon>Hyphomicrobiales</taxon>
        <taxon>Rhizobiaceae</taxon>
        <taxon>Hoeflea</taxon>
    </lineage>
</organism>
<keyword evidence="6" id="KW-0406">Ion transport</keyword>
<evidence type="ECO:0000256" key="8">
    <source>
        <dbReference type="ARBA" id="ARBA00023196"/>
    </source>
</evidence>
<accession>A0ABT3ZGB0</accession>
<dbReference type="Gene3D" id="3.40.1380.10">
    <property type="match status" value="1"/>
</dbReference>
<gene>
    <name evidence="10" type="ORF">OEG84_24900</name>
</gene>
<keyword evidence="8" id="KW-0139">CF(1)</keyword>
<dbReference type="EMBL" id="JAOVZR010000003">
    <property type="protein sequence ID" value="MCY0150847.1"/>
    <property type="molecule type" value="Genomic_DNA"/>
</dbReference>
<dbReference type="Pfam" id="PF00231">
    <property type="entry name" value="ATP-synt"/>
    <property type="match status" value="1"/>
</dbReference>
<reference evidence="10" key="1">
    <citation type="submission" date="2022-10" db="EMBL/GenBank/DDBJ databases">
        <title>Hoeflea sp. G2-23, isolated from marine algae.</title>
        <authorList>
            <person name="Kristyanto S."/>
            <person name="Kim J.M."/>
            <person name="Jeon C.O."/>
        </authorList>
    </citation>
    <scope>NUCLEOTIDE SEQUENCE</scope>
    <source>
        <strain evidence="10">G2-23</strain>
    </source>
</reference>
<evidence type="ECO:0000256" key="6">
    <source>
        <dbReference type="ARBA" id="ARBA00023065"/>
    </source>
</evidence>
<dbReference type="PANTHER" id="PTHR11693">
    <property type="entry name" value="ATP SYNTHASE GAMMA CHAIN"/>
    <property type="match status" value="1"/>
</dbReference>
<evidence type="ECO:0000256" key="4">
    <source>
        <dbReference type="ARBA" id="ARBA00022448"/>
    </source>
</evidence>
<dbReference type="PRINTS" id="PR00126">
    <property type="entry name" value="ATPASEGAMMA"/>
</dbReference>
<comment type="similarity">
    <text evidence="3">Belongs to the ATPase gamma chain family.</text>
</comment>
<keyword evidence="5" id="KW-0375">Hydrogen ion transport</keyword>
<keyword evidence="7" id="KW-0472">Membrane</keyword>
<keyword evidence="9" id="KW-0066">ATP synthesis</keyword>
<dbReference type="RefSeq" id="WP_267656580.1">
    <property type="nucleotide sequence ID" value="NZ_JAOVZR010000003.1"/>
</dbReference>
<dbReference type="SUPFAM" id="SSF52943">
    <property type="entry name" value="ATP synthase (F1-ATPase), gamma subunit"/>
    <property type="match status" value="1"/>
</dbReference>
<proteinExistence type="inferred from homology"/>
<dbReference type="InterPro" id="IPR000131">
    <property type="entry name" value="ATP_synth_F1_gsu"/>
</dbReference>
<evidence type="ECO:0000256" key="5">
    <source>
        <dbReference type="ARBA" id="ARBA00022781"/>
    </source>
</evidence>
<dbReference type="Proteomes" id="UP001073227">
    <property type="component" value="Unassembled WGS sequence"/>
</dbReference>